<evidence type="ECO:0000313" key="8">
    <source>
        <dbReference type="EMBL" id="MCC5605139.1"/>
    </source>
</evidence>
<dbReference type="CDD" id="cd06853">
    <property type="entry name" value="GT_WecA_like"/>
    <property type="match status" value="1"/>
</dbReference>
<evidence type="ECO:0000256" key="1">
    <source>
        <dbReference type="ARBA" id="ARBA00004651"/>
    </source>
</evidence>
<feature type="transmembrane region" description="Helical" evidence="7">
    <location>
        <begin position="213"/>
        <end position="234"/>
    </location>
</feature>
<dbReference type="PANTHER" id="PTHR22926">
    <property type="entry name" value="PHOSPHO-N-ACETYLMURAMOYL-PENTAPEPTIDE-TRANSFERASE"/>
    <property type="match status" value="1"/>
</dbReference>
<comment type="caution">
    <text evidence="8">The sequence shown here is derived from an EMBL/GenBank/DDBJ whole genome shotgun (WGS) entry which is preliminary data.</text>
</comment>
<dbReference type="PROSITE" id="PS01348">
    <property type="entry name" value="MRAY_2"/>
    <property type="match status" value="1"/>
</dbReference>
<evidence type="ECO:0000256" key="2">
    <source>
        <dbReference type="ARBA" id="ARBA00022475"/>
    </source>
</evidence>
<dbReference type="PANTHER" id="PTHR22926:SF3">
    <property type="entry name" value="UNDECAPRENYL-PHOSPHATE ALPHA-N-ACETYLGLUCOSAMINYL 1-PHOSPHATE TRANSFERASE"/>
    <property type="match status" value="1"/>
</dbReference>
<proteinExistence type="predicted"/>
<evidence type="ECO:0000256" key="7">
    <source>
        <dbReference type="SAM" id="Phobius"/>
    </source>
</evidence>
<feature type="transmembrane region" description="Helical" evidence="7">
    <location>
        <begin position="295"/>
        <end position="313"/>
    </location>
</feature>
<dbReference type="InterPro" id="IPR018480">
    <property type="entry name" value="PNAcMuramoyl-5peptid_Trfase_CS"/>
</dbReference>
<keyword evidence="9" id="KW-1185">Reference proteome</keyword>
<feature type="transmembrane region" description="Helical" evidence="7">
    <location>
        <begin position="6"/>
        <end position="23"/>
    </location>
</feature>
<dbReference type="InterPro" id="IPR000715">
    <property type="entry name" value="Glycosyl_transferase_4"/>
</dbReference>
<dbReference type="Proteomes" id="UP001199525">
    <property type="component" value="Unassembled WGS sequence"/>
</dbReference>
<feature type="transmembrane region" description="Helical" evidence="7">
    <location>
        <begin position="44"/>
        <end position="64"/>
    </location>
</feature>
<reference evidence="8 9" key="1">
    <citation type="journal article" date="2021" name="Microorganisms">
        <title>Genome Evolution of Filamentous Cyanobacterium Nostoc Species: From Facultative Symbiosis to Free Living.</title>
        <authorList>
            <person name="Huo D."/>
            <person name="Li H."/>
            <person name="Cai F."/>
            <person name="Guo X."/>
            <person name="Qiao Z."/>
            <person name="Wang W."/>
            <person name="Yu G."/>
            <person name="Li R."/>
        </authorList>
    </citation>
    <scope>NUCLEOTIDE SEQUENCE [LARGE SCALE GENOMIC DNA]</scope>
    <source>
        <strain evidence="8 9">CHAB 5714</strain>
    </source>
</reference>
<comment type="subcellular location">
    <subcellularLocation>
        <location evidence="1">Cell membrane</location>
        <topology evidence="1">Multi-pass membrane protein</topology>
    </subcellularLocation>
</comment>
<keyword evidence="6 7" id="KW-0472">Membrane</keyword>
<evidence type="ECO:0000256" key="3">
    <source>
        <dbReference type="ARBA" id="ARBA00022679"/>
    </source>
</evidence>
<evidence type="ECO:0000256" key="4">
    <source>
        <dbReference type="ARBA" id="ARBA00022692"/>
    </source>
</evidence>
<evidence type="ECO:0000313" key="9">
    <source>
        <dbReference type="Proteomes" id="UP001199525"/>
    </source>
</evidence>
<protein>
    <submittedName>
        <fullName evidence="8">Undecaprenyl/decaprenyl-phosphate alpha-N-acetylglucosaminyl 1-phosphate transferase</fullName>
    </submittedName>
</protein>
<feature type="transmembrane region" description="Helical" evidence="7">
    <location>
        <begin position="126"/>
        <end position="148"/>
    </location>
</feature>
<accession>A0ABS8ILT9</accession>
<keyword evidence="3 8" id="KW-0808">Transferase</keyword>
<feature type="transmembrane region" description="Helical" evidence="7">
    <location>
        <begin position="184"/>
        <end position="201"/>
    </location>
</feature>
<dbReference type="Pfam" id="PF00953">
    <property type="entry name" value="Glycos_transf_4"/>
    <property type="match status" value="1"/>
</dbReference>
<keyword evidence="4 7" id="KW-0812">Transmembrane</keyword>
<gene>
    <name evidence="8" type="ORF">LC586_40060</name>
</gene>
<feature type="transmembrane region" description="Helical" evidence="7">
    <location>
        <begin position="160"/>
        <end position="178"/>
    </location>
</feature>
<keyword evidence="5 7" id="KW-1133">Transmembrane helix</keyword>
<keyword evidence="2" id="KW-1003">Cell membrane</keyword>
<sequence length="389" mass="41577">MLFWFTSCFATLSMTVLLIEFLKKASHTLALVDYPDSRKQHENVVPLCGGIAIFSAFFLVSLFSRGVAPFPVSFWIGILIILGIGVMDDRTELSARTRLVVQFLASAILIIPLAAPSIYVANMLPLALIGSALPVLTIIAILFVIGLVNSWNMIDGVDGLAGGCAAAALFWISLLSFYKGLGELGVSGLVLLAAVCGFLLFNMRSPWSARAKIFLGDAGSTALGAAIAYLIITLSRQSEIAFPVLLWIVIVPVTDTISLIVRRLHAGRNPLTADRWHLHHLLLDRSHSHAMTTNIIVASSAICGGVGAVGVLLGASNYLMTFGLFIPVAIHSAFVFMSNGTSNTVRMRPVTMGQLNPVSPVLLRAEASKNFGTNHQSAQPKPGILSDPV</sequence>
<feature type="transmembrane region" description="Helical" evidence="7">
    <location>
        <begin position="319"/>
        <end position="338"/>
    </location>
</feature>
<evidence type="ECO:0000256" key="6">
    <source>
        <dbReference type="ARBA" id="ARBA00023136"/>
    </source>
</evidence>
<evidence type="ECO:0000256" key="5">
    <source>
        <dbReference type="ARBA" id="ARBA00022989"/>
    </source>
</evidence>
<organism evidence="8 9">
    <name type="scientific">Nostoc favosum CHAB5714</name>
    <dbReference type="NCBI Taxonomy" id="2780399"/>
    <lineage>
        <taxon>Bacteria</taxon>
        <taxon>Bacillati</taxon>
        <taxon>Cyanobacteriota</taxon>
        <taxon>Cyanophyceae</taxon>
        <taxon>Nostocales</taxon>
        <taxon>Nostocaceae</taxon>
        <taxon>Nostoc</taxon>
        <taxon>Nostoc favosum</taxon>
    </lineage>
</organism>
<dbReference type="EMBL" id="JAIVFQ010000213">
    <property type="protein sequence ID" value="MCC5605139.1"/>
    <property type="molecule type" value="Genomic_DNA"/>
</dbReference>
<dbReference type="GO" id="GO:0016740">
    <property type="term" value="F:transferase activity"/>
    <property type="evidence" value="ECO:0007669"/>
    <property type="project" value="UniProtKB-KW"/>
</dbReference>
<name>A0ABS8ILT9_9NOSO</name>
<feature type="transmembrane region" description="Helical" evidence="7">
    <location>
        <begin position="70"/>
        <end position="87"/>
    </location>
</feature>
<feature type="transmembrane region" description="Helical" evidence="7">
    <location>
        <begin position="240"/>
        <end position="261"/>
    </location>
</feature>
<feature type="transmembrane region" description="Helical" evidence="7">
    <location>
        <begin position="99"/>
        <end position="120"/>
    </location>
</feature>